<dbReference type="GO" id="GO:0005524">
    <property type="term" value="F:ATP binding"/>
    <property type="evidence" value="ECO:0007669"/>
    <property type="project" value="InterPro"/>
</dbReference>
<dbReference type="PANTHER" id="PTHR46747">
    <property type="entry name" value="ALPHA-PROTEIN KINASE 1"/>
    <property type="match status" value="1"/>
</dbReference>
<dbReference type="HOGENOM" id="CLU_1222326_0_0_1"/>
<keyword evidence="2" id="KW-0808">Transferase</keyword>
<dbReference type="EMBL" id="DS469597">
    <property type="protein sequence ID" value="EDO40068.1"/>
    <property type="molecule type" value="Genomic_DNA"/>
</dbReference>
<gene>
    <name evidence="5" type="ORF">NEMVEDRAFT_v1g108534</name>
</gene>
<dbReference type="InterPro" id="IPR043529">
    <property type="entry name" value="ALPK1"/>
</dbReference>
<dbReference type="AlphaFoldDB" id="A7S899"/>
<keyword evidence="1" id="KW-0723">Serine/threonine-protein kinase</keyword>
<evidence type="ECO:0000313" key="6">
    <source>
        <dbReference type="Proteomes" id="UP000001593"/>
    </source>
</evidence>
<accession>A7S899</accession>
<dbReference type="SMART" id="SM00811">
    <property type="entry name" value="Alpha_kinase"/>
    <property type="match status" value="1"/>
</dbReference>
<dbReference type="PROSITE" id="PS51158">
    <property type="entry name" value="ALPHA_KINASE"/>
    <property type="match status" value="1"/>
</dbReference>
<dbReference type="PANTHER" id="PTHR46747:SF1">
    <property type="entry name" value="ALPHA-PROTEIN KINASE 1"/>
    <property type="match status" value="1"/>
</dbReference>
<dbReference type="Pfam" id="PF02816">
    <property type="entry name" value="Alpha_kinase"/>
    <property type="match status" value="1"/>
</dbReference>
<reference evidence="5 6" key="1">
    <citation type="journal article" date="2007" name="Science">
        <title>Sea anemone genome reveals ancestral eumetazoan gene repertoire and genomic organization.</title>
        <authorList>
            <person name="Putnam N.H."/>
            <person name="Srivastava M."/>
            <person name="Hellsten U."/>
            <person name="Dirks B."/>
            <person name="Chapman J."/>
            <person name="Salamov A."/>
            <person name="Terry A."/>
            <person name="Shapiro H."/>
            <person name="Lindquist E."/>
            <person name="Kapitonov V.V."/>
            <person name="Jurka J."/>
            <person name="Genikhovich G."/>
            <person name="Grigoriev I.V."/>
            <person name="Lucas S.M."/>
            <person name="Steele R.E."/>
            <person name="Finnerty J.R."/>
            <person name="Technau U."/>
            <person name="Martindale M.Q."/>
            <person name="Rokhsar D.S."/>
        </authorList>
    </citation>
    <scope>NUCLEOTIDE SEQUENCE [LARGE SCALE GENOMIC DNA]</scope>
    <source>
        <strain evidence="6">CH2 X CH6</strain>
    </source>
</reference>
<protein>
    <recommendedName>
        <fullName evidence="4">Alpha-type protein kinase domain-containing protein</fullName>
    </recommendedName>
</protein>
<name>A7S899_NEMVE</name>
<dbReference type="eggNOG" id="ENOG502QX1X">
    <property type="taxonomic scope" value="Eukaryota"/>
</dbReference>
<evidence type="ECO:0000313" key="5">
    <source>
        <dbReference type="EMBL" id="EDO40068.1"/>
    </source>
</evidence>
<proteinExistence type="predicted"/>
<evidence type="ECO:0000256" key="2">
    <source>
        <dbReference type="ARBA" id="ARBA00022679"/>
    </source>
</evidence>
<dbReference type="GO" id="GO:0004674">
    <property type="term" value="F:protein serine/threonine kinase activity"/>
    <property type="evidence" value="ECO:0007669"/>
    <property type="project" value="UniProtKB-KW"/>
</dbReference>
<dbReference type="InterPro" id="IPR011009">
    <property type="entry name" value="Kinase-like_dom_sf"/>
</dbReference>
<feature type="non-terminal residue" evidence="5">
    <location>
        <position position="227"/>
    </location>
</feature>
<sequence>WRGQPTIAHVGEPLSLAKNKKGGQRNALMVQFINQDEPLARYVAKQYYEEQPIKQYQQDVLSQMTARSYVAQFNQKLFMLDRGKASNLFTFLPVALLQLFNNANEVEQVCNIEPYMSGEFTKLTNNLTFVRKDEDGNPVKGADLVLAFSHFTWQSSNGKLVIVDIQGWTPKGRGCTFLTDPQIHSAVYDCFGTGNWKQQGIDKFWSAMHPECNAICKLLGLVRPQQT</sequence>
<evidence type="ECO:0000256" key="3">
    <source>
        <dbReference type="ARBA" id="ARBA00022777"/>
    </source>
</evidence>
<feature type="domain" description="Alpha-type protein kinase" evidence="4">
    <location>
        <begin position="1"/>
        <end position="224"/>
    </location>
</feature>
<dbReference type="STRING" id="45351.A7S899"/>
<organism evidence="5 6">
    <name type="scientific">Nematostella vectensis</name>
    <name type="common">Starlet sea anemone</name>
    <dbReference type="NCBI Taxonomy" id="45351"/>
    <lineage>
        <taxon>Eukaryota</taxon>
        <taxon>Metazoa</taxon>
        <taxon>Cnidaria</taxon>
        <taxon>Anthozoa</taxon>
        <taxon>Hexacorallia</taxon>
        <taxon>Actiniaria</taxon>
        <taxon>Edwardsiidae</taxon>
        <taxon>Nematostella</taxon>
    </lineage>
</organism>
<keyword evidence="6" id="KW-1185">Reference proteome</keyword>
<dbReference type="SUPFAM" id="SSF56112">
    <property type="entry name" value="Protein kinase-like (PK-like)"/>
    <property type="match status" value="1"/>
</dbReference>
<dbReference type="Proteomes" id="UP000001593">
    <property type="component" value="Unassembled WGS sequence"/>
</dbReference>
<dbReference type="OMA" id="CFGTGNW"/>
<dbReference type="InterPro" id="IPR004166">
    <property type="entry name" value="a-kinase_dom"/>
</dbReference>
<evidence type="ECO:0000256" key="1">
    <source>
        <dbReference type="ARBA" id="ARBA00022527"/>
    </source>
</evidence>
<evidence type="ECO:0000259" key="4">
    <source>
        <dbReference type="PROSITE" id="PS51158"/>
    </source>
</evidence>
<dbReference type="PhylomeDB" id="A7S899"/>
<keyword evidence="3" id="KW-0418">Kinase</keyword>
<dbReference type="Gene3D" id="3.20.200.10">
    <property type="entry name" value="MHCK/EF2 kinase"/>
    <property type="match status" value="1"/>
</dbReference>
<dbReference type="InParanoid" id="A7S899"/>
<dbReference type="Gene3D" id="3.30.200.20">
    <property type="entry name" value="Phosphorylase Kinase, domain 1"/>
    <property type="match status" value="1"/>
</dbReference>